<dbReference type="Proteomes" id="UP000320762">
    <property type="component" value="Unassembled WGS sequence"/>
</dbReference>
<dbReference type="EMBL" id="VDMD01000021">
    <property type="protein sequence ID" value="TRM60605.1"/>
    <property type="molecule type" value="Genomic_DNA"/>
</dbReference>
<protein>
    <recommendedName>
        <fullName evidence="4">BTB domain-containing protein</fullName>
    </recommendedName>
</protein>
<organism evidence="2 3">
    <name type="scientific">Schizophyllum amplum</name>
    <dbReference type="NCBI Taxonomy" id="97359"/>
    <lineage>
        <taxon>Eukaryota</taxon>
        <taxon>Fungi</taxon>
        <taxon>Dikarya</taxon>
        <taxon>Basidiomycota</taxon>
        <taxon>Agaricomycotina</taxon>
        <taxon>Agaricomycetes</taxon>
        <taxon>Agaricomycetidae</taxon>
        <taxon>Agaricales</taxon>
        <taxon>Schizophyllaceae</taxon>
        <taxon>Schizophyllum</taxon>
    </lineage>
</organism>
<dbReference type="InterPro" id="IPR011333">
    <property type="entry name" value="SKP1/BTB/POZ_sf"/>
</dbReference>
<sequence>MPMAELVVAQEASSSCGDCPDTSMDNSTLAPEASVTSSTTTRDAEYFRSDGDSVFLVDGVTFKIHSFLVGRDGSAFEDMFTLPNKGEMAIRGSEDDPIELHGDTADQFRALCWALYALPTEIQTQATTDINLPRMLDIAEMANKYHFRSFEKWSMDMISKYCLRNRKSSKEHLSTCPPEVIARVLRLTVLCHRQTFQAQVERIWISRLGSSDTASFSHAIEVADSFGLRDFQGHAYYHQLLAMSSDVTPGAGGIATAFEHPSLNNVQLTRLLSGYWSLTMFWARFAEHGVSIPAASGCDAARHHPNVCVKAWEGRWAEAVRSEKVLTSPPCDVLGKCRTLQAILGSDSVSHGWANAQCRRNALQALQETFDELQEALADHFLGPPKDDAPDETME</sequence>
<keyword evidence="3" id="KW-1185">Reference proteome</keyword>
<evidence type="ECO:0000313" key="3">
    <source>
        <dbReference type="Proteomes" id="UP000320762"/>
    </source>
</evidence>
<dbReference type="STRING" id="97359.A0A550C742"/>
<evidence type="ECO:0000313" key="2">
    <source>
        <dbReference type="EMBL" id="TRM60605.1"/>
    </source>
</evidence>
<name>A0A550C742_9AGAR</name>
<feature type="region of interest" description="Disordered" evidence="1">
    <location>
        <begin position="14"/>
        <end position="42"/>
    </location>
</feature>
<proteinExistence type="predicted"/>
<feature type="compositionally biased region" description="Polar residues" evidence="1">
    <location>
        <begin position="23"/>
        <end position="41"/>
    </location>
</feature>
<evidence type="ECO:0000256" key="1">
    <source>
        <dbReference type="SAM" id="MobiDB-lite"/>
    </source>
</evidence>
<dbReference type="OrthoDB" id="3157337at2759"/>
<reference evidence="2 3" key="1">
    <citation type="journal article" date="2019" name="New Phytol.">
        <title>Comparative genomics reveals unique wood-decay strategies and fruiting body development in the Schizophyllaceae.</title>
        <authorList>
            <person name="Almasi E."/>
            <person name="Sahu N."/>
            <person name="Krizsan K."/>
            <person name="Balint B."/>
            <person name="Kovacs G.M."/>
            <person name="Kiss B."/>
            <person name="Cseklye J."/>
            <person name="Drula E."/>
            <person name="Henrissat B."/>
            <person name="Nagy I."/>
            <person name="Chovatia M."/>
            <person name="Adam C."/>
            <person name="LaButti K."/>
            <person name="Lipzen A."/>
            <person name="Riley R."/>
            <person name="Grigoriev I.V."/>
            <person name="Nagy L.G."/>
        </authorList>
    </citation>
    <scope>NUCLEOTIDE SEQUENCE [LARGE SCALE GENOMIC DNA]</scope>
    <source>
        <strain evidence="2 3">NL-1724</strain>
    </source>
</reference>
<comment type="caution">
    <text evidence="2">The sequence shown here is derived from an EMBL/GenBank/DDBJ whole genome shotgun (WGS) entry which is preliminary data.</text>
</comment>
<dbReference type="AlphaFoldDB" id="A0A550C742"/>
<accession>A0A550C742</accession>
<evidence type="ECO:0008006" key="4">
    <source>
        <dbReference type="Google" id="ProtNLM"/>
    </source>
</evidence>
<gene>
    <name evidence="2" type="ORF">BD626DRAFT_504614</name>
</gene>
<dbReference type="Gene3D" id="3.30.710.10">
    <property type="entry name" value="Potassium Channel Kv1.1, Chain A"/>
    <property type="match status" value="1"/>
</dbReference>